<evidence type="ECO:0000313" key="6">
    <source>
        <dbReference type="EMBL" id="MBC5639512.1"/>
    </source>
</evidence>
<feature type="transmembrane region" description="Helical" evidence="5">
    <location>
        <begin position="33"/>
        <end position="56"/>
    </location>
</feature>
<reference evidence="6" key="1">
    <citation type="submission" date="2020-08" db="EMBL/GenBank/DDBJ databases">
        <title>Genome public.</title>
        <authorList>
            <person name="Liu C."/>
            <person name="Sun Q."/>
        </authorList>
    </citation>
    <scope>NUCLEOTIDE SEQUENCE</scope>
    <source>
        <strain evidence="6">NSJ-42</strain>
    </source>
</reference>
<proteinExistence type="predicted"/>
<dbReference type="NCBIfam" id="TIGR02840">
    <property type="entry name" value="spore_YtaF"/>
    <property type="match status" value="1"/>
</dbReference>
<evidence type="ECO:0000256" key="5">
    <source>
        <dbReference type="SAM" id="Phobius"/>
    </source>
</evidence>
<feature type="transmembrane region" description="Helical" evidence="5">
    <location>
        <begin position="6"/>
        <end position="26"/>
    </location>
</feature>
<dbReference type="RefSeq" id="WP_186834765.1">
    <property type="nucleotide sequence ID" value="NZ_JACOOQ010000004.1"/>
</dbReference>
<keyword evidence="4 5" id="KW-0472">Membrane</keyword>
<evidence type="ECO:0000256" key="1">
    <source>
        <dbReference type="ARBA" id="ARBA00022475"/>
    </source>
</evidence>
<keyword evidence="7" id="KW-1185">Reference proteome</keyword>
<gene>
    <name evidence="6" type="primary">ytaF</name>
    <name evidence="6" type="ORF">H8R92_03530</name>
</gene>
<dbReference type="PANTHER" id="PTHR35529">
    <property type="entry name" value="MANGANESE EFFLUX PUMP MNTP-RELATED"/>
    <property type="match status" value="1"/>
</dbReference>
<feature type="transmembrane region" description="Helical" evidence="5">
    <location>
        <begin position="68"/>
        <end position="86"/>
    </location>
</feature>
<comment type="caution">
    <text evidence="6">The sequence shown here is derived from an EMBL/GenBank/DDBJ whole genome shotgun (WGS) entry which is preliminary data.</text>
</comment>
<keyword evidence="1" id="KW-1003">Cell membrane</keyword>
<dbReference type="InterPro" id="IPR014205">
    <property type="entry name" value="Spore_YtaF"/>
</dbReference>
<keyword evidence="2 5" id="KW-0812">Transmembrane</keyword>
<keyword evidence="3 5" id="KW-1133">Transmembrane helix</keyword>
<feature type="transmembrane region" description="Helical" evidence="5">
    <location>
        <begin position="187"/>
        <end position="205"/>
    </location>
</feature>
<dbReference type="Pfam" id="PF02659">
    <property type="entry name" value="Mntp"/>
    <property type="match status" value="1"/>
</dbReference>
<name>A0A8I0A7D0_9CLOT</name>
<protein>
    <submittedName>
        <fullName evidence="6">Sporulation membrane protein YtaF</fullName>
    </submittedName>
</protein>
<dbReference type="PANTHER" id="PTHR35529:SF2">
    <property type="entry name" value="SPORULATION PROTEIN YTAF-RELATED"/>
    <property type="match status" value="1"/>
</dbReference>
<evidence type="ECO:0000256" key="2">
    <source>
        <dbReference type="ARBA" id="ARBA00022692"/>
    </source>
</evidence>
<sequence>MHIFSSILLAFSSSIDSLIIGIAYGVKQIRIKLIINLVISIIVTLTTFLAMCLGHLICDYIPTGICNYIGSSLLIIVGLYILWDYYEKKHKHMEENLVEFINSLDYDEIVELNKTADINGSGNIEISEAITLALSLSINNLALGIGASISGISIFLTTILTFVFSIITMSIGLKLGSRYLSKIFGEYSPLFSAIIIIAMGIFEFFF</sequence>
<evidence type="ECO:0000256" key="3">
    <source>
        <dbReference type="ARBA" id="ARBA00022989"/>
    </source>
</evidence>
<dbReference type="InterPro" id="IPR003810">
    <property type="entry name" value="Mntp/YtaF"/>
</dbReference>
<evidence type="ECO:0000313" key="7">
    <source>
        <dbReference type="Proteomes" id="UP000662088"/>
    </source>
</evidence>
<accession>A0A8I0A7D0</accession>
<evidence type="ECO:0000256" key="4">
    <source>
        <dbReference type="ARBA" id="ARBA00023136"/>
    </source>
</evidence>
<dbReference type="EMBL" id="JACOOQ010000004">
    <property type="protein sequence ID" value="MBC5639512.1"/>
    <property type="molecule type" value="Genomic_DNA"/>
</dbReference>
<dbReference type="Proteomes" id="UP000662088">
    <property type="component" value="Unassembled WGS sequence"/>
</dbReference>
<feature type="transmembrane region" description="Helical" evidence="5">
    <location>
        <begin position="141"/>
        <end position="167"/>
    </location>
</feature>
<organism evidence="6 7">
    <name type="scientific">Clostridium lentum</name>
    <dbReference type="NCBI Taxonomy" id="2763037"/>
    <lineage>
        <taxon>Bacteria</taxon>
        <taxon>Bacillati</taxon>
        <taxon>Bacillota</taxon>
        <taxon>Clostridia</taxon>
        <taxon>Eubacteriales</taxon>
        <taxon>Clostridiaceae</taxon>
        <taxon>Clostridium</taxon>
    </lineage>
</organism>
<dbReference type="AlphaFoldDB" id="A0A8I0A7D0"/>